<dbReference type="OrthoDB" id="341300at2759"/>
<dbReference type="GO" id="GO:0006352">
    <property type="term" value="P:DNA-templated transcription initiation"/>
    <property type="evidence" value="ECO:0007669"/>
    <property type="project" value="InterPro"/>
</dbReference>
<feature type="domain" description="Metallo-beta-lactamase" evidence="1">
    <location>
        <begin position="203"/>
        <end position="393"/>
    </location>
</feature>
<keyword evidence="3" id="KW-1185">Reference proteome</keyword>
<dbReference type="PANTHER" id="PTHR42663:SF6">
    <property type="entry name" value="HYDROLASE C777.06C-RELATED"/>
    <property type="match status" value="1"/>
</dbReference>
<dbReference type="Pfam" id="PF12706">
    <property type="entry name" value="Lactamase_B_2"/>
    <property type="match status" value="1"/>
</dbReference>
<protein>
    <recommendedName>
        <fullName evidence="1">Metallo-beta-lactamase domain-containing protein</fullName>
    </recommendedName>
</protein>
<dbReference type="GO" id="GO:0046982">
    <property type="term" value="F:protein heterodimerization activity"/>
    <property type="evidence" value="ECO:0007669"/>
    <property type="project" value="InterPro"/>
</dbReference>
<dbReference type="Gene3D" id="1.10.20.10">
    <property type="entry name" value="Histone, subunit A"/>
    <property type="match status" value="1"/>
</dbReference>
<dbReference type="EMBL" id="MBFT01001025">
    <property type="protein sequence ID" value="PVU85821.1"/>
    <property type="molecule type" value="Genomic_DNA"/>
</dbReference>
<dbReference type="InterPro" id="IPR001279">
    <property type="entry name" value="Metallo-B-lactamas"/>
</dbReference>
<dbReference type="SUPFAM" id="SSF47113">
    <property type="entry name" value="Histone-fold"/>
    <property type="match status" value="1"/>
</dbReference>
<dbReference type="Proteomes" id="UP000245699">
    <property type="component" value="Unassembled WGS sequence"/>
</dbReference>
<evidence type="ECO:0000259" key="1">
    <source>
        <dbReference type="Pfam" id="PF12706"/>
    </source>
</evidence>
<comment type="caution">
    <text evidence="2">The sequence shown here is derived from an EMBL/GenBank/DDBJ whole genome shotgun (WGS) entry which is preliminary data.</text>
</comment>
<dbReference type="CDD" id="cd16279">
    <property type="entry name" value="metallo-hydrolase-like_MBL-fold"/>
    <property type="match status" value="1"/>
</dbReference>
<proteinExistence type="predicted"/>
<dbReference type="AlphaFoldDB" id="A0A2T9Y0F9"/>
<evidence type="ECO:0000313" key="3">
    <source>
        <dbReference type="Proteomes" id="UP000245699"/>
    </source>
</evidence>
<sequence length="439" mass="49741">MENTKESDQEHVPRDIKLMNILLQSQGIEDCEQNVLNQLLEFANKYTIDVLQDALIYSEHAGKKEIDLDDVRLSIQGRVNYSFTNPPEREFYMDLAESCNKVPLPLIPEKYGVRLPPEKHTLTGINFQIVPDMRDMYGNAKVTEVVFLGTGTSGCIPSIPCLVGVAPDCKVCSSSMTKEGRKNRRRNTSIIAKICEGESVYKNVLIDCGKTFYESAVELFPKNNIKSIDAVLLTHGHADAILGLDDLRQWTNYQRNGIDVYMNNETFKVVSQTFPYIVDTSKATGGGEVPKLNFKIFDNDETLNIFGIDFIPLEVEHGIQGPGQTYLSLGFKFSGISYISDVSFIPKKTGREIANSDILVIDSLMWIPHLSHYSYFQALEAIEMYKPKLGILTDFCHRIDHFDMIKDLENWQQEKRLKVEPSFDGMVLEITSDDDIIIH</sequence>
<gene>
    <name evidence="2" type="ORF">BB559_006789</name>
</gene>
<reference evidence="2 3" key="1">
    <citation type="journal article" date="2018" name="MBio">
        <title>Comparative Genomics Reveals the Core Gene Toolbox for the Fungus-Insect Symbiosis.</title>
        <authorList>
            <person name="Wang Y."/>
            <person name="Stata M."/>
            <person name="Wang W."/>
            <person name="Stajich J.E."/>
            <person name="White M.M."/>
            <person name="Moncalvo J.M."/>
        </authorList>
    </citation>
    <scope>NUCLEOTIDE SEQUENCE [LARGE SCALE GENOMIC DNA]</scope>
    <source>
        <strain evidence="2 3">AUS-77-4</strain>
    </source>
</reference>
<organism evidence="2 3">
    <name type="scientific">Furculomyces boomerangus</name>
    <dbReference type="NCBI Taxonomy" id="61424"/>
    <lineage>
        <taxon>Eukaryota</taxon>
        <taxon>Fungi</taxon>
        <taxon>Fungi incertae sedis</taxon>
        <taxon>Zoopagomycota</taxon>
        <taxon>Kickxellomycotina</taxon>
        <taxon>Harpellomycetes</taxon>
        <taxon>Harpellales</taxon>
        <taxon>Harpellaceae</taxon>
        <taxon>Furculomyces</taxon>
    </lineage>
</organism>
<dbReference type="Pfam" id="PF02291">
    <property type="entry name" value="TFIID-31kDa"/>
    <property type="match status" value="1"/>
</dbReference>
<dbReference type="InterPro" id="IPR009072">
    <property type="entry name" value="Histone-fold"/>
</dbReference>
<dbReference type="InterPro" id="IPR003162">
    <property type="entry name" value="TFIID-31"/>
</dbReference>
<dbReference type="CDD" id="cd07979">
    <property type="entry name" value="HFD_TAF9"/>
    <property type="match status" value="1"/>
</dbReference>
<dbReference type="Gene3D" id="3.60.15.10">
    <property type="entry name" value="Ribonuclease Z/Hydroxyacylglutathione hydrolase-like"/>
    <property type="match status" value="1"/>
</dbReference>
<evidence type="ECO:0000313" key="2">
    <source>
        <dbReference type="EMBL" id="PVU85821.1"/>
    </source>
</evidence>
<dbReference type="PANTHER" id="PTHR42663">
    <property type="entry name" value="HYDROLASE C777.06C-RELATED-RELATED"/>
    <property type="match status" value="1"/>
</dbReference>
<accession>A0A2T9Y0F9</accession>
<dbReference type="SUPFAM" id="SSF56281">
    <property type="entry name" value="Metallo-hydrolase/oxidoreductase"/>
    <property type="match status" value="1"/>
</dbReference>
<name>A0A2T9Y0F9_9FUNG</name>
<dbReference type="InterPro" id="IPR036866">
    <property type="entry name" value="RibonucZ/Hydroxyglut_hydro"/>
</dbReference>